<evidence type="ECO:0000313" key="2">
    <source>
        <dbReference type="EMBL" id="GBN02628.1"/>
    </source>
</evidence>
<comment type="caution">
    <text evidence="2">The sequence shown here is derived from an EMBL/GenBank/DDBJ whole genome shotgun (WGS) entry which is preliminary data.</text>
</comment>
<evidence type="ECO:0000256" key="1">
    <source>
        <dbReference type="SAM" id="MobiDB-lite"/>
    </source>
</evidence>
<organism evidence="2 3">
    <name type="scientific">Araneus ventricosus</name>
    <name type="common">Orbweaver spider</name>
    <name type="synonym">Epeira ventricosa</name>
    <dbReference type="NCBI Taxonomy" id="182803"/>
    <lineage>
        <taxon>Eukaryota</taxon>
        <taxon>Metazoa</taxon>
        <taxon>Ecdysozoa</taxon>
        <taxon>Arthropoda</taxon>
        <taxon>Chelicerata</taxon>
        <taxon>Arachnida</taxon>
        <taxon>Araneae</taxon>
        <taxon>Araneomorphae</taxon>
        <taxon>Entelegynae</taxon>
        <taxon>Araneoidea</taxon>
        <taxon>Araneidae</taxon>
        <taxon>Araneus</taxon>
    </lineage>
</organism>
<dbReference type="Proteomes" id="UP000499080">
    <property type="component" value="Unassembled WGS sequence"/>
</dbReference>
<sequence>MLSTALHFQLGRGKIWDFCSVPDDLSEDCESSFVYFFILSAFCANIYEKKIRNEKSRIKRSTVSRVARKNFDDGFDKETALNVYQMDHGNTEHLPKNAESFAIQFTDFTKKSSHVNYIFLLLRNEPQNDLPLREKGNFSIFVKGFNSKFRKNFFCVAIMGLRKQQMLFKETTKLLHKKNFSNINRNASRCRLLQLKLKLPAEFIGLKEDQMMFKKLPLFKNGKKNLCSELSFPKQGLFRTSQKNFSPKQKSTGKISVFSTDQEESNNEILPSENSSFSTHSGLRKEEEVSETSTDFSADQKDKIDEIFSSEDALFHIDQEHLRKENEYSEKLICFSGALCDSNQEDFSKEHVDSEKSMCFKGDQKNMNNKILPSKDVLFYINQEDMNEEHEDSEKSMCFSGDQENISNKILPSSYASCNSNDLQDEQECYEKLSVDEKDLSDEILSSIDAVLDIIHKDVKILQEFSEKLISDIFEQMDSDNGFTLPEETFPHPKLKGLLNKLQVSTFTPILQKDVCFENSFHEECKFHSRKSKSEIEPPEVTYENFIKFSFNLCDEEVKMSYINDLFLKQLKMLLGWTSKI</sequence>
<keyword evidence="3" id="KW-1185">Reference proteome</keyword>
<gene>
    <name evidence="2" type="ORF">AVEN_235073_1</name>
</gene>
<dbReference type="AlphaFoldDB" id="A0A4Y2KJU6"/>
<feature type="compositionally biased region" description="Polar residues" evidence="1">
    <location>
        <begin position="267"/>
        <end position="281"/>
    </location>
</feature>
<evidence type="ECO:0000313" key="3">
    <source>
        <dbReference type="Proteomes" id="UP000499080"/>
    </source>
</evidence>
<accession>A0A4Y2KJU6</accession>
<proteinExistence type="predicted"/>
<name>A0A4Y2KJU6_ARAVE</name>
<feature type="compositionally biased region" description="Polar residues" evidence="1">
    <location>
        <begin position="243"/>
        <end position="260"/>
    </location>
</feature>
<protein>
    <submittedName>
        <fullName evidence="2">Uncharacterized protein</fullName>
    </submittedName>
</protein>
<dbReference type="EMBL" id="BGPR01004719">
    <property type="protein sequence ID" value="GBN02628.1"/>
    <property type="molecule type" value="Genomic_DNA"/>
</dbReference>
<reference evidence="2 3" key="1">
    <citation type="journal article" date="2019" name="Sci. Rep.">
        <title>Orb-weaving spider Araneus ventricosus genome elucidates the spidroin gene catalogue.</title>
        <authorList>
            <person name="Kono N."/>
            <person name="Nakamura H."/>
            <person name="Ohtoshi R."/>
            <person name="Moran D.A.P."/>
            <person name="Shinohara A."/>
            <person name="Yoshida Y."/>
            <person name="Fujiwara M."/>
            <person name="Mori M."/>
            <person name="Tomita M."/>
            <person name="Arakawa K."/>
        </authorList>
    </citation>
    <scope>NUCLEOTIDE SEQUENCE [LARGE SCALE GENOMIC DNA]</scope>
</reference>
<feature type="region of interest" description="Disordered" evidence="1">
    <location>
        <begin position="243"/>
        <end position="296"/>
    </location>
</feature>